<gene>
    <name evidence="1" type="ORF">RM530_14005</name>
</gene>
<dbReference type="RefSeq" id="WP_311365875.1">
    <property type="nucleotide sequence ID" value="NZ_JAVRIC010000022.1"/>
</dbReference>
<evidence type="ECO:0000313" key="1">
    <source>
        <dbReference type="EMBL" id="MDT0498462.1"/>
    </source>
</evidence>
<accession>A0ABU2WMZ9</accession>
<keyword evidence="2" id="KW-1185">Reference proteome</keyword>
<dbReference type="EMBL" id="JAVRIC010000022">
    <property type="protein sequence ID" value="MDT0498462.1"/>
    <property type="molecule type" value="Genomic_DNA"/>
</dbReference>
<sequence>MKFVLAHHKPIAQGLNRCVYAHPHDPGQLIKVLRPDRAQWYDEKRFRWYQRRRRYRGCSGFLQEIREHLAVYAAERGISPHLENIVGMTDTDLGFGLIVEALRGRNGGYAPPLSKVVRSGDFDASAQAALDQFLAWLLQSPIVVTDLTWGNLLYAVGDNHTQRFVLIDGFGESVALPLRTFSDSINRRSKIKRIEQLHSKIDQAFCANGVSGQGA</sequence>
<dbReference type="InterPro" id="IPR019647">
    <property type="entry name" value="PhoP_reg_network_YrbL"/>
</dbReference>
<comment type="caution">
    <text evidence="1">The sequence shown here is derived from an EMBL/GenBank/DDBJ whole genome shotgun (WGS) entry which is preliminary data.</text>
</comment>
<name>A0ABU2WMZ9_9GAMM</name>
<protein>
    <submittedName>
        <fullName evidence="1">YrbL family protein</fullName>
    </submittedName>
</protein>
<proteinExistence type="predicted"/>
<dbReference type="Proteomes" id="UP001254608">
    <property type="component" value="Unassembled WGS sequence"/>
</dbReference>
<evidence type="ECO:0000313" key="2">
    <source>
        <dbReference type="Proteomes" id="UP001254608"/>
    </source>
</evidence>
<reference evidence="1 2" key="1">
    <citation type="submission" date="2023-09" db="EMBL/GenBank/DDBJ databases">
        <authorList>
            <person name="Rey-Velasco X."/>
        </authorList>
    </citation>
    <scope>NUCLEOTIDE SEQUENCE [LARGE SCALE GENOMIC DNA]</scope>
    <source>
        <strain evidence="1 2">W345</strain>
    </source>
</reference>
<dbReference type="Pfam" id="PF10707">
    <property type="entry name" value="YrbL-PhoP_reg"/>
    <property type="match status" value="1"/>
</dbReference>
<organism evidence="1 2">
    <name type="scientific">Banduia mediterranea</name>
    <dbReference type="NCBI Taxonomy" id="3075609"/>
    <lineage>
        <taxon>Bacteria</taxon>
        <taxon>Pseudomonadati</taxon>
        <taxon>Pseudomonadota</taxon>
        <taxon>Gammaproteobacteria</taxon>
        <taxon>Nevskiales</taxon>
        <taxon>Algiphilaceae</taxon>
        <taxon>Banduia</taxon>
    </lineage>
</organism>